<dbReference type="PRINTS" id="PR00455">
    <property type="entry name" value="HTHTETR"/>
</dbReference>
<dbReference type="SUPFAM" id="SSF46689">
    <property type="entry name" value="Homeodomain-like"/>
    <property type="match status" value="1"/>
</dbReference>
<dbReference type="Proteomes" id="UP001528411">
    <property type="component" value="Unassembled WGS sequence"/>
</dbReference>
<dbReference type="PROSITE" id="PS50977">
    <property type="entry name" value="HTH_TETR_2"/>
    <property type="match status" value="1"/>
</dbReference>
<organism evidence="4 5">
    <name type="scientific">Psychrosphaera algicola</name>
    <dbReference type="NCBI Taxonomy" id="3023714"/>
    <lineage>
        <taxon>Bacteria</taxon>
        <taxon>Pseudomonadati</taxon>
        <taxon>Pseudomonadota</taxon>
        <taxon>Gammaproteobacteria</taxon>
        <taxon>Alteromonadales</taxon>
        <taxon>Pseudoalteromonadaceae</taxon>
        <taxon>Psychrosphaera</taxon>
    </lineage>
</organism>
<dbReference type="PANTHER" id="PTHR30328">
    <property type="entry name" value="TRANSCRIPTIONAL REPRESSOR"/>
    <property type="match status" value="1"/>
</dbReference>
<reference evidence="4 5" key="1">
    <citation type="submission" date="2023-01" db="EMBL/GenBank/DDBJ databases">
        <title>Psychrosphaera sp. nov., isolated from marine algae.</title>
        <authorList>
            <person name="Bayburt H."/>
            <person name="Choi B.J."/>
            <person name="Kim J.M."/>
            <person name="Choi D.G."/>
            <person name="Jeon C.O."/>
        </authorList>
    </citation>
    <scope>NUCLEOTIDE SEQUENCE [LARGE SCALE GENOMIC DNA]</scope>
    <source>
        <strain evidence="4 5">G1-22</strain>
    </source>
</reference>
<comment type="caution">
    <text evidence="4">The sequence shown here is derived from an EMBL/GenBank/DDBJ whole genome shotgun (WGS) entry which is preliminary data.</text>
</comment>
<accession>A0ABT5F7Y4</accession>
<dbReference type="RefSeq" id="WP_272179463.1">
    <property type="nucleotide sequence ID" value="NZ_JAQOMS010000002.1"/>
</dbReference>
<evidence type="ECO:0000256" key="2">
    <source>
        <dbReference type="PROSITE-ProRule" id="PRU00335"/>
    </source>
</evidence>
<dbReference type="Pfam" id="PF00440">
    <property type="entry name" value="TetR_N"/>
    <property type="match status" value="1"/>
</dbReference>
<feature type="DNA-binding region" description="H-T-H motif" evidence="2">
    <location>
        <begin position="38"/>
        <end position="57"/>
    </location>
</feature>
<dbReference type="InterPro" id="IPR001647">
    <property type="entry name" value="HTH_TetR"/>
</dbReference>
<evidence type="ECO:0000313" key="4">
    <source>
        <dbReference type="EMBL" id="MDC2887643.1"/>
    </source>
</evidence>
<dbReference type="InterPro" id="IPR050109">
    <property type="entry name" value="HTH-type_TetR-like_transc_reg"/>
</dbReference>
<dbReference type="Gene3D" id="1.10.357.10">
    <property type="entry name" value="Tetracycline Repressor, domain 2"/>
    <property type="match status" value="1"/>
</dbReference>
<protein>
    <submittedName>
        <fullName evidence="4">TetR/AcrR family transcriptional regulator</fullName>
    </submittedName>
</protein>
<sequence>MTLCNSLGNCPEKSNSKQDDILCAAISEFAKFGVLGSTMEHIAKRAQVSKRTLYKNYANKDELFDAVIDLQLGTISRLTECPYQMDIPMHEQLRKLAYQAIKLTNNEDYLTLSRIVIIESMRSKEAADKVNSKFKDCEKGMSGWFSTAERAGALEGSRKNCGNYVLW</sequence>
<keyword evidence="1 2" id="KW-0238">DNA-binding</keyword>
<evidence type="ECO:0000313" key="5">
    <source>
        <dbReference type="Proteomes" id="UP001528411"/>
    </source>
</evidence>
<dbReference type="InterPro" id="IPR009057">
    <property type="entry name" value="Homeodomain-like_sf"/>
</dbReference>
<proteinExistence type="predicted"/>
<name>A0ABT5F7Y4_9GAMM</name>
<gene>
    <name evidence="4" type="ORF">PN838_00745</name>
</gene>
<feature type="domain" description="HTH tetR-type" evidence="3">
    <location>
        <begin position="15"/>
        <end position="75"/>
    </location>
</feature>
<keyword evidence="5" id="KW-1185">Reference proteome</keyword>
<evidence type="ECO:0000259" key="3">
    <source>
        <dbReference type="PROSITE" id="PS50977"/>
    </source>
</evidence>
<dbReference type="Gene3D" id="1.10.10.60">
    <property type="entry name" value="Homeodomain-like"/>
    <property type="match status" value="1"/>
</dbReference>
<dbReference type="EMBL" id="JAQOMS010000002">
    <property type="protein sequence ID" value="MDC2887643.1"/>
    <property type="molecule type" value="Genomic_DNA"/>
</dbReference>
<evidence type="ECO:0000256" key="1">
    <source>
        <dbReference type="ARBA" id="ARBA00023125"/>
    </source>
</evidence>
<dbReference type="PANTHER" id="PTHR30328:SF54">
    <property type="entry name" value="HTH-TYPE TRANSCRIPTIONAL REPRESSOR SCO4008"/>
    <property type="match status" value="1"/>
</dbReference>